<evidence type="ECO:0000313" key="3">
    <source>
        <dbReference type="Proteomes" id="UP000601361"/>
    </source>
</evidence>
<keyword evidence="1" id="KW-0472">Membrane</keyword>
<feature type="transmembrane region" description="Helical" evidence="1">
    <location>
        <begin position="179"/>
        <end position="197"/>
    </location>
</feature>
<feature type="transmembrane region" description="Helical" evidence="1">
    <location>
        <begin position="156"/>
        <end position="172"/>
    </location>
</feature>
<dbReference type="EMBL" id="BMGS01000010">
    <property type="protein sequence ID" value="GGG55665.1"/>
    <property type="molecule type" value="Genomic_DNA"/>
</dbReference>
<proteinExistence type="predicted"/>
<comment type="caution">
    <text evidence="2">The sequence shown here is derived from an EMBL/GenBank/DDBJ whole genome shotgun (WGS) entry which is preliminary data.</text>
</comment>
<evidence type="ECO:0000256" key="1">
    <source>
        <dbReference type="SAM" id="Phobius"/>
    </source>
</evidence>
<reference evidence="3" key="1">
    <citation type="journal article" date="2019" name="Int. J. Syst. Evol. Microbiol.">
        <title>The Global Catalogue of Microorganisms (GCM) 10K type strain sequencing project: providing services to taxonomists for standard genome sequencing and annotation.</title>
        <authorList>
            <consortium name="The Broad Institute Genomics Platform"/>
            <consortium name="The Broad Institute Genome Sequencing Center for Infectious Disease"/>
            <person name="Wu L."/>
            <person name="Ma J."/>
        </authorList>
    </citation>
    <scope>NUCLEOTIDE SEQUENCE [LARGE SCALE GENOMIC DNA]</scope>
    <source>
        <strain evidence="3">CGMCC 1.12990</strain>
    </source>
</reference>
<gene>
    <name evidence="2" type="ORF">GCM10011378_34830</name>
</gene>
<protein>
    <recommendedName>
        <fullName evidence="4">DUF4342 domain-containing protein</fullName>
    </recommendedName>
</protein>
<dbReference type="PROSITE" id="PS51257">
    <property type="entry name" value="PROKAR_LIPOPROTEIN"/>
    <property type="match status" value="1"/>
</dbReference>
<accession>A0ABQ1X1T8</accession>
<evidence type="ECO:0008006" key="4">
    <source>
        <dbReference type="Google" id="ProtNLM"/>
    </source>
</evidence>
<organism evidence="2 3">
    <name type="scientific">Hymenobacter glacieicola</name>
    <dbReference type="NCBI Taxonomy" id="1562124"/>
    <lineage>
        <taxon>Bacteria</taxon>
        <taxon>Pseudomonadati</taxon>
        <taxon>Bacteroidota</taxon>
        <taxon>Cytophagia</taxon>
        <taxon>Cytophagales</taxon>
        <taxon>Hymenobacteraceae</taxon>
        <taxon>Hymenobacter</taxon>
    </lineage>
</organism>
<keyword evidence="1" id="KW-0812">Transmembrane</keyword>
<evidence type="ECO:0000313" key="2">
    <source>
        <dbReference type="EMBL" id="GGG55665.1"/>
    </source>
</evidence>
<dbReference type="Proteomes" id="UP000601361">
    <property type="component" value="Unassembled WGS sequence"/>
</dbReference>
<name>A0ABQ1X1T8_9BACT</name>
<keyword evidence="1" id="KW-1133">Transmembrane helix</keyword>
<sequence length="200" mass="20131">MKHLSGLLHKLTAVAAVAVALTSCNRAEYAMLPKTSSAYHGAQRGVVVAPAPVATPVAVEAPTVAASAAEAPAVTATQVSQPASTAPLATSATAASQKVVAEPASAHSATKAAPKTIKLNMAQKVMLAKLDRKADKVAAKLTKTDTASTNAISRNLKLGIILVLIGALITILPGGIFSLLGSIVAIIGIVFIILALLDMA</sequence>
<keyword evidence="3" id="KW-1185">Reference proteome</keyword>